<accession>A0A4C1V401</accession>
<comment type="caution">
    <text evidence="1">The sequence shown here is derived from an EMBL/GenBank/DDBJ whole genome shotgun (WGS) entry which is preliminary data.</text>
</comment>
<protein>
    <submittedName>
        <fullName evidence="1">Uncharacterized protein</fullName>
    </submittedName>
</protein>
<dbReference type="Proteomes" id="UP000299102">
    <property type="component" value="Unassembled WGS sequence"/>
</dbReference>
<evidence type="ECO:0000313" key="1">
    <source>
        <dbReference type="EMBL" id="GBP33017.1"/>
    </source>
</evidence>
<reference evidence="1 2" key="1">
    <citation type="journal article" date="2019" name="Commun. Biol.">
        <title>The bagworm genome reveals a unique fibroin gene that provides high tensile strength.</title>
        <authorList>
            <person name="Kono N."/>
            <person name="Nakamura H."/>
            <person name="Ohtoshi R."/>
            <person name="Tomita M."/>
            <person name="Numata K."/>
            <person name="Arakawa K."/>
        </authorList>
    </citation>
    <scope>NUCLEOTIDE SEQUENCE [LARGE SCALE GENOMIC DNA]</scope>
</reference>
<keyword evidence="2" id="KW-1185">Reference proteome</keyword>
<dbReference type="EMBL" id="BGZK01000268">
    <property type="protein sequence ID" value="GBP33017.1"/>
    <property type="molecule type" value="Genomic_DNA"/>
</dbReference>
<proteinExistence type="predicted"/>
<sequence length="178" mass="20021">MDGILKGLKRMKVGKAAGYDKVSSKVLKGGGNIVASLLCQFFNKCWKSHRVPNDLCKPIKVKDHDSKNTKKETVQLGEPSDRADVFRDCFSRVITYPPAGHRLRPKCNKVRVWAIWLVVAKQTLSVYYRRSEEVTCHIKKNVDIVEWVDIDDAATFLSLGALESKHSRDVPVADPRAA</sequence>
<dbReference type="AlphaFoldDB" id="A0A4C1V401"/>
<gene>
    <name evidence="1" type="ORF">EVAR_82856_1</name>
</gene>
<name>A0A4C1V401_EUMVA</name>
<evidence type="ECO:0000313" key="2">
    <source>
        <dbReference type="Proteomes" id="UP000299102"/>
    </source>
</evidence>
<organism evidence="1 2">
    <name type="scientific">Eumeta variegata</name>
    <name type="common">Bagworm moth</name>
    <name type="synonym">Eumeta japonica</name>
    <dbReference type="NCBI Taxonomy" id="151549"/>
    <lineage>
        <taxon>Eukaryota</taxon>
        <taxon>Metazoa</taxon>
        <taxon>Ecdysozoa</taxon>
        <taxon>Arthropoda</taxon>
        <taxon>Hexapoda</taxon>
        <taxon>Insecta</taxon>
        <taxon>Pterygota</taxon>
        <taxon>Neoptera</taxon>
        <taxon>Endopterygota</taxon>
        <taxon>Lepidoptera</taxon>
        <taxon>Glossata</taxon>
        <taxon>Ditrysia</taxon>
        <taxon>Tineoidea</taxon>
        <taxon>Psychidae</taxon>
        <taxon>Oiketicinae</taxon>
        <taxon>Eumeta</taxon>
    </lineage>
</organism>
<dbReference type="OrthoDB" id="425681at2759"/>